<evidence type="ECO:0000313" key="2">
    <source>
        <dbReference type="Proteomes" id="UP000272025"/>
    </source>
</evidence>
<dbReference type="Proteomes" id="UP000272025">
    <property type="component" value="Unassembled WGS sequence"/>
</dbReference>
<dbReference type="AlphaFoldDB" id="A0A3N2PKR0"/>
<name>A0A3N2PKR0_SODAK</name>
<dbReference type="RefSeq" id="XP_028462918.1">
    <property type="nucleotide sequence ID" value="XM_028614600.1"/>
</dbReference>
<organism evidence="1 2">
    <name type="scientific">Sodiomyces alkalinus (strain CBS 110278 / VKM F-3762 / F11)</name>
    <name type="common">Alkaliphilic filamentous fungus</name>
    <dbReference type="NCBI Taxonomy" id="1314773"/>
    <lineage>
        <taxon>Eukaryota</taxon>
        <taxon>Fungi</taxon>
        <taxon>Dikarya</taxon>
        <taxon>Ascomycota</taxon>
        <taxon>Pezizomycotina</taxon>
        <taxon>Sordariomycetes</taxon>
        <taxon>Hypocreomycetidae</taxon>
        <taxon>Glomerellales</taxon>
        <taxon>Plectosphaerellaceae</taxon>
        <taxon>Sodiomyces</taxon>
    </lineage>
</organism>
<protein>
    <submittedName>
        <fullName evidence="1">Uncharacterized protein</fullName>
    </submittedName>
</protein>
<gene>
    <name evidence="1" type="ORF">SODALDRAFT_363801</name>
</gene>
<reference evidence="1 2" key="1">
    <citation type="journal article" date="2018" name="Mol. Ecol.">
        <title>The obligate alkalophilic soda-lake fungus Sodiomyces alkalinus has shifted to a protein diet.</title>
        <authorList>
            <person name="Grum-Grzhimaylo A.A."/>
            <person name="Falkoski D.L."/>
            <person name="van den Heuvel J."/>
            <person name="Valero-Jimenez C.A."/>
            <person name="Min B."/>
            <person name="Choi I.G."/>
            <person name="Lipzen A."/>
            <person name="Daum C.G."/>
            <person name="Aanen D.K."/>
            <person name="Tsang A."/>
            <person name="Henrissat B."/>
            <person name="Bilanenko E.N."/>
            <person name="de Vries R.P."/>
            <person name="van Kan J.A.L."/>
            <person name="Grigoriev I.V."/>
            <person name="Debets A.J.M."/>
        </authorList>
    </citation>
    <scope>NUCLEOTIDE SEQUENCE [LARGE SCALE GENOMIC DNA]</scope>
    <source>
        <strain evidence="1 2">F11</strain>
    </source>
</reference>
<sequence>MRSFTNHRAWRKAFSGSGGPTSCTAARTLYEVLCICQPCVVSEVDLWRARRKRFIGSRPIEDGEQEVKWIRLTPQLILFVPKYPSTQLHSLNNTIDHHYTHAALLYRLADTASFSTRLTDMMPSERIFDNGDDILKKEQPPKLLLLRTFHGTFHGTFLAGLIPASSNHIILQL</sequence>
<keyword evidence="2" id="KW-1185">Reference proteome</keyword>
<dbReference type="GeneID" id="39583078"/>
<proteinExistence type="predicted"/>
<accession>A0A3N2PKR0</accession>
<evidence type="ECO:0000313" key="1">
    <source>
        <dbReference type="EMBL" id="ROT35112.1"/>
    </source>
</evidence>
<dbReference type="EMBL" id="ML119062">
    <property type="protein sequence ID" value="ROT35112.1"/>
    <property type="molecule type" value="Genomic_DNA"/>
</dbReference>